<dbReference type="PANTHER" id="PTHR46797:SF23">
    <property type="entry name" value="HTH-TYPE TRANSCRIPTIONAL REGULATOR SUTR"/>
    <property type="match status" value="1"/>
</dbReference>
<protein>
    <recommendedName>
        <fullName evidence="6">HTH cro/C1-type domain-containing protein</fullName>
    </recommendedName>
</protein>
<evidence type="ECO:0000256" key="2">
    <source>
        <dbReference type="ARBA" id="ARBA00023015"/>
    </source>
</evidence>
<evidence type="ECO:0000256" key="4">
    <source>
        <dbReference type="ARBA" id="ARBA00023163"/>
    </source>
</evidence>
<evidence type="ECO:0000256" key="5">
    <source>
        <dbReference type="SAM" id="MobiDB-lite"/>
    </source>
</evidence>
<comment type="caution">
    <text evidence="7">The sequence shown here is derived from an EMBL/GenBank/DDBJ whole genome shotgun (WGS) entry which is preliminary data.</text>
</comment>
<dbReference type="Pfam" id="PF01381">
    <property type="entry name" value="HTH_3"/>
    <property type="match status" value="1"/>
</dbReference>
<keyword evidence="3" id="KW-0238">DNA-binding</keyword>
<proteinExistence type="inferred from homology"/>
<dbReference type="Gene3D" id="1.10.260.40">
    <property type="entry name" value="lambda repressor-like DNA-binding domains"/>
    <property type="match status" value="1"/>
</dbReference>
<dbReference type="PANTHER" id="PTHR46797">
    <property type="entry name" value="HTH-TYPE TRANSCRIPTIONAL REGULATOR"/>
    <property type="match status" value="1"/>
</dbReference>
<dbReference type="Pfam" id="PF06114">
    <property type="entry name" value="Peptidase_M78"/>
    <property type="match status" value="1"/>
</dbReference>
<evidence type="ECO:0000313" key="7">
    <source>
        <dbReference type="EMBL" id="OEJ67592.1"/>
    </source>
</evidence>
<dbReference type="InterPro" id="IPR018653">
    <property type="entry name" value="ScfR_C"/>
</dbReference>
<dbReference type="OrthoDB" id="1123084at2"/>
<dbReference type="Proteomes" id="UP000095347">
    <property type="component" value="Unassembled WGS sequence"/>
</dbReference>
<feature type="domain" description="HTH cro/C1-type" evidence="6">
    <location>
        <begin position="11"/>
        <end position="65"/>
    </location>
</feature>
<accession>A0A1E5Q8M0</accession>
<gene>
    <name evidence="7" type="ORF">BEN30_09210</name>
</gene>
<dbReference type="InterPro" id="IPR001387">
    <property type="entry name" value="Cro/C1-type_HTH"/>
</dbReference>
<keyword evidence="2" id="KW-0805">Transcription regulation</keyword>
<dbReference type="InterPro" id="IPR010982">
    <property type="entry name" value="Lambda_DNA-bd_dom_sf"/>
</dbReference>
<dbReference type="EMBL" id="MCGG01000021">
    <property type="protein sequence ID" value="OEJ67592.1"/>
    <property type="molecule type" value="Genomic_DNA"/>
</dbReference>
<dbReference type="PROSITE" id="PS50943">
    <property type="entry name" value="HTH_CROC1"/>
    <property type="match status" value="1"/>
</dbReference>
<sequence length="539" mass="59728">MVKNIMLGTRLRRLRNDRGLSQVKLADQLGISASYLNLIEHNRRTLTVPLLLRLSQILEVDPQVFSPQQENILSAQVVETLHDPMFADLHLSDVDIGALVADTPQLCQAVQKAYGAYRKAHDDLQMVSERLAQDPVISNAGYRLRMLLTSILSFSEILHDTDDLSDNERQDFSKIVMNETENLSEAVTDMLGLITGDGLMNVAGGLSPTEAVTDFMQANNNHFLELEEAATELRQQAGLDGRAPYLRLAGFLQERHGVRVETAGPEQHETAATVYDEENRLLIISRALPQPSVNFHLALFAGKLSYGPQLERLVNVPELPNEAARKRGIAALANYFAGACLMPYADMLSAAEETRYDIGQLRQHFSVTFEQVCHRLTTLRNPSASGIPLHLIRVDVAGNISKRFSASGLRIPKYGSACPRWVVHHAFMTPGRICTQMDRMSDGSRYFNVARTVSKPVLNYRQPQSHYAVSIGCEINDARRMIYSDGLDLDHAKTPVLVGVACRLCDRLDCAQRAAPPPPQAIASQTRRGRNISPGIGES</sequence>
<keyword evidence="4" id="KW-0804">Transcription</keyword>
<evidence type="ECO:0000256" key="3">
    <source>
        <dbReference type="ARBA" id="ARBA00023125"/>
    </source>
</evidence>
<dbReference type="Pfam" id="PF09856">
    <property type="entry name" value="ScfRs"/>
    <property type="match status" value="1"/>
</dbReference>
<dbReference type="SUPFAM" id="SSF47413">
    <property type="entry name" value="lambda repressor-like DNA-binding domains"/>
    <property type="match status" value="1"/>
</dbReference>
<dbReference type="SMART" id="SM00530">
    <property type="entry name" value="HTH_XRE"/>
    <property type="match status" value="1"/>
</dbReference>
<evidence type="ECO:0000256" key="1">
    <source>
        <dbReference type="ARBA" id="ARBA00007227"/>
    </source>
</evidence>
<dbReference type="GO" id="GO:0003700">
    <property type="term" value="F:DNA-binding transcription factor activity"/>
    <property type="evidence" value="ECO:0007669"/>
    <property type="project" value="TreeGrafter"/>
</dbReference>
<name>A0A1E5Q8M0_9PROT</name>
<comment type="similarity">
    <text evidence="1">Belongs to the short-chain fatty acyl-CoA assimilation regulator (ScfR) family.</text>
</comment>
<dbReference type="STRING" id="28181.BEN30_09210"/>
<evidence type="ECO:0000259" key="6">
    <source>
        <dbReference type="PROSITE" id="PS50943"/>
    </source>
</evidence>
<dbReference type="InterPro" id="IPR050807">
    <property type="entry name" value="TransReg_Diox_bact_type"/>
</dbReference>
<dbReference type="InterPro" id="IPR010359">
    <property type="entry name" value="IrrE_HExxH"/>
</dbReference>
<organism evidence="7 8">
    <name type="scientific">Magnetovibrio blakemorei</name>
    <dbReference type="NCBI Taxonomy" id="28181"/>
    <lineage>
        <taxon>Bacteria</taxon>
        <taxon>Pseudomonadati</taxon>
        <taxon>Pseudomonadota</taxon>
        <taxon>Alphaproteobacteria</taxon>
        <taxon>Rhodospirillales</taxon>
        <taxon>Magnetovibrionaceae</taxon>
        <taxon>Magnetovibrio</taxon>
    </lineage>
</organism>
<feature type="region of interest" description="Disordered" evidence="5">
    <location>
        <begin position="515"/>
        <end position="539"/>
    </location>
</feature>
<evidence type="ECO:0000313" key="8">
    <source>
        <dbReference type="Proteomes" id="UP000095347"/>
    </source>
</evidence>
<keyword evidence="8" id="KW-1185">Reference proteome</keyword>
<dbReference type="RefSeq" id="WP_069957745.1">
    <property type="nucleotide sequence ID" value="NZ_MCGG01000021.1"/>
</dbReference>
<dbReference type="GO" id="GO:0003677">
    <property type="term" value="F:DNA binding"/>
    <property type="evidence" value="ECO:0007669"/>
    <property type="project" value="UniProtKB-KW"/>
</dbReference>
<dbReference type="AlphaFoldDB" id="A0A1E5Q8M0"/>
<dbReference type="CDD" id="cd00093">
    <property type="entry name" value="HTH_XRE"/>
    <property type="match status" value="1"/>
</dbReference>
<dbReference type="GO" id="GO:0005829">
    <property type="term" value="C:cytosol"/>
    <property type="evidence" value="ECO:0007669"/>
    <property type="project" value="TreeGrafter"/>
</dbReference>
<reference evidence="8" key="1">
    <citation type="submission" date="2016-07" db="EMBL/GenBank/DDBJ databases">
        <authorList>
            <person name="Florea S."/>
            <person name="Webb J.S."/>
            <person name="Jaromczyk J."/>
            <person name="Schardl C.L."/>
        </authorList>
    </citation>
    <scope>NUCLEOTIDE SEQUENCE [LARGE SCALE GENOMIC DNA]</scope>
    <source>
        <strain evidence="8">MV-1</strain>
    </source>
</reference>